<accession>A0A5B8XT65</accession>
<dbReference type="PANTHER" id="PTHR32347">
    <property type="entry name" value="EFFLUX SYSTEM COMPONENT YKNX-RELATED"/>
    <property type="match status" value="1"/>
</dbReference>
<evidence type="ECO:0000256" key="4">
    <source>
        <dbReference type="SAM" id="Coils"/>
    </source>
</evidence>
<keyword evidence="5" id="KW-0812">Transmembrane</keyword>
<dbReference type="GO" id="GO:0022857">
    <property type="term" value="F:transmembrane transporter activity"/>
    <property type="evidence" value="ECO:0007669"/>
    <property type="project" value="InterPro"/>
</dbReference>
<evidence type="ECO:0000259" key="7">
    <source>
        <dbReference type="Pfam" id="PF25954"/>
    </source>
</evidence>
<proteinExistence type="inferred from homology"/>
<feature type="domain" description="Multidrug resistance protein MdtA-like barrel-sandwich hybrid" evidence="6">
    <location>
        <begin position="84"/>
        <end position="236"/>
    </location>
</feature>
<dbReference type="NCBIfam" id="TIGR01730">
    <property type="entry name" value="RND_mfp"/>
    <property type="match status" value="1"/>
</dbReference>
<feature type="domain" description="CusB-like beta-barrel" evidence="7">
    <location>
        <begin position="253"/>
        <end position="324"/>
    </location>
</feature>
<dbReference type="Gene3D" id="2.40.50.100">
    <property type="match status" value="1"/>
</dbReference>
<dbReference type="Pfam" id="PF25917">
    <property type="entry name" value="BSH_RND"/>
    <property type="match status" value="1"/>
</dbReference>
<keyword evidence="5" id="KW-1133">Transmembrane helix</keyword>
<name>A0A5B8XT65_9DELT</name>
<protein>
    <submittedName>
        <fullName evidence="8">Efflux RND transporter periplasmic adaptor subunit</fullName>
    </submittedName>
</protein>
<dbReference type="Pfam" id="PF25954">
    <property type="entry name" value="Beta-barrel_RND_2"/>
    <property type="match status" value="1"/>
</dbReference>
<evidence type="ECO:0000256" key="3">
    <source>
        <dbReference type="ARBA" id="ARBA00023054"/>
    </source>
</evidence>
<sequence>MIEARDQENELSTPSADEIKKKVTRSSQGWARWVAIAIAVIGTGIGVYFWQKPKEVIINYRTEVVELGDVITRASATGTLEPTRVVTVGAEVSGRIANVLVEANDEVKAGQTLAVFDATTLESQITLAKARVNSSSASIRSVQAGYDSSKLELERTRTLVERGVVPRAELDSMITTEARSRADLDRARAEAAQARANLEEMQLNLEKADIVSPIDGVVLTRTVEPGQTVASSLQAPELFVIAESLSKMTLRVWIDEADVGVVQAGQEANFEVSAWPGKKFTAVVEKLNLSPTQTDNVVTYAAELSVDNSEKLLRPGMTANAAIVTGKRENVLRVPNSALRFRPPTEDAASEGSPLLAAPRWRRGGNATSTTSVGGKGTVYVLRAGQAQMLELTMGRTDGRFTEVIEGELEPGDEIITGIMRSEESSTGTRAK</sequence>
<dbReference type="SUPFAM" id="SSF111369">
    <property type="entry name" value="HlyD-like secretion proteins"/>
    <property type="match status" value="1"/>
</dbReference>
<evidence type="ECO:0000313" key="9">
    <source>
        <dbReference type="Proteomes" id="UP000321595"/>
    </source>
</evidence>
<keyword evidence="9" id="KW-1185">Reference proteome</keyword>
<dbReference type="AlphaFoldDB" id="A0A5B8XT65"/>
<dbReference type="GO" id="GO:0030313">
    <property type="term" value="C:cell envelope"/>
    <property type="evidence" value="ECO:0007669"/>
    <property type="project" value="UniProtKB-SubCell"/>
</dbReference>
<dbReference type="PANTHER" id="PTHR32347:SF14">
    <property type="entry name" value="EFFLUX SYSTEM COMPONENT YKNX-RELATED"/>
    <property type="match status" value="1"/>
</dbReference>
<feature type="coiled-coil region" evidence="4">
    <location>
        <begin position="177"/>
        <end position="211"/>
    </location>
</feature>
<feature type="transmembrane region" description="Helical" evidence="5">
    <location>
        <begin position="30"/>
        <end position="50"/>
    </location>
</feature>
<evidence type="ECO:0000259" key="6">
    <source>
        <dbReference type="Pfam" id="PF25917"/>
    </source>
</evidence>
<gene>
    <name evidence="8" type="ORF">FRD01_06185</name>
</gene>
<dbReference type="Gene3D" id="2.40.30.170">
    <property type="match status" value="1"/>
</dbReference>
<dbReference type="GO" id="GO:0016020">
    <property type="term" value="C:membrane"/>
    <property type="evidence" value="ECO:0007669"/>
    <property type="project" value="InterPro"/>
</dbReference>
<evidence type="ECO:0000256" key="5">
    <source>
        <dbReference type="SAM" id="Phobius"/>
    </source>
</evidence>
<comment type="subcellular location">
    <subcellularLocation>
        <location evidence="1">Cell envelope</location>
    </subcellularLocation>
</comment>
<keyword evidence="3 4" id="KW-0175">Coiled coil</keyword>
<dbReference type="OrthoDB" id="9784484at2"/>
<dbReference type="InterPro" id="IPR050465">
    <property type="entry name" value="UPF0194_transport"/>
</dbReference>
<dbReference type="InterPro" id="IPR058625">
    <property type="entry name" value="MdtA-like_BSH"/>
</dbReference>
<dbReference type="Gene3D" id="1.10.287.470">
    <property type="entry name" value="Helix hairpin bin"/>
    <property type="match status" value="1"/>
</dbReference>
<evidence type="ECO:0000313" key="8">
    <source>
        <dbReference type="EMBL" id="QED26836.1"/>
    </source>
</evidence>
<keyword evidence="5" id="KW-0472">Membrane</keyword>
<comment type="similarity">
    <text evidence="2">Belongs to the membrane fusion protein (MFP) (TC 8.A.1) family.</text>
</comment>
<organism evidence="8 9">
    <name type="scientific">Microvenator marinus</name>
    <dbReference type="NCBI Taxonomy" id="2600177"/>
    <lineage>
        <taxon>Bacteria</taxon>
        <taxon>Deltaproteobacteria</taxon>
        <taxon>Bradymonadales</taxon>
        <taxon>Microvenatoraceae</taxon>
        <taxon>Microvenator</taxon>
    </lineage>
</organism>
<dbReference type="KEGG" id="bbae:FRD01_06185"/>
<dbReference type="EMBL" id="CP042467">
    <property type="protein sequence ID" value="QED26836.1"/>
    <property type="molecule type" value="Genomic_DNA"/>
</dbReference>
<dbReference type="InterPro" id="IPR006143">
    <property type="entry name" value="RND_pump_MFP"/>
</dbReference>
<evidence type="ECO:0000256" key="2">
    <source>
        <dbReference type="ARBA" id="ARBA00009477"/>
    </source>
</evidence>
<dbReference type="InterPro" id="IPR058792">
    <property type="entry name" value="Beta-barrel_RND_2"/>
</dbReference>
<dbReference type="Proteomes" id="UP000321595">
    <property type="component" value="Chromosome"/>
</dbReference>
<reference evidence="8 9" key="1">
    <citation type="submission" date="2019-08" db="EMBL/GenBank/DDBJ databases">
        <authorList>
            <person name="Liang Q."/>
        </authorList>
    </citation>
    <scope>NUCLEOTIDE SEQUENCE [LARGE SCALE GENOMIC DNA]</scope>
    <source>
        <strain evidence="8 9">V1718</strain>
    </source>
</reference>
<evidence type="ECO:0000256" key="1">
    <source>
        <dbReference type="ARBA" id="ARBA00004196"/>
    </source>
</evidence>